<organism evidence="1">
    <name type="scientific">uncultured Caudovirales phage</name>
    <dbReference type="NCBI Taxonomy" id="2100421"/>
    <lineage>
        <taxon>Viruses</taxon>
        <taxon>Duplodnaviria</taxon>
        <taxon>Heunggongvirae</taxon>
        <taxon>Uroviricota</taxon>
        <taxon>Caudoviricetes</taxon>
        <taxon>Peduoviridae</taxon>
        <taxon>Maltschvirus</taxon>
        <taxon>Maltschvirus maltsch</taxon>
    </lineage>
</organism>
<gene>
    <name evidence="1" type="ORF">UFOVP1158_39</name>
</gene>
<reference evidence="1" key="1">
    <citation type="submission" date="2020-05" db="EMBL/GenBank/DDBJ databases">
        <authorList>
            <person name="Chiriac C."/>
            <person name="Salcher M."/>
            <person name="Ghai R."/>
            <person name="Kavagutti S V."/>
        </authorList>
    </citation>
    <scope>NUCLEOTIDE SEQUENCE</scope>
</reference>
<protein>
    <submittedName>
        <fullName evidence="1">Uncharacterized protein</fullName>
    </submittedName>
</protein>
<proteinExistence type="predicted"/>
<name>A0A6J5QSI2_9CAUD</name>
<sequence length="86" mass="9184">MNSTLYAPQRVNYKPTAPAGLPASIDPRKVLLESLKKLMDKKQQGIMNQNPSAVMGAITNPKDVASGMKGNILGGVETRAKMMGGR</sequence>
<dbReference type="EMBL" id="LR797105">
    <property type="protein sequence ID" value="CAB4187649.1"/>
    <property type="molecule type" value="Genomic_DNA"/>
</dbReference>
<accession>A0A6J5QSI2</accession>
<evidence type="ECO:0000313" key="1">
    <source>
        <dbReference type="EMBL" id="CAB4187649.1"/>
    </source>
</evidence>